<feature type="non-terminal residue" evidence="1">
    <location>
        <position position="1"/>
    </location>
</feature>
<proteinExistence type="predicted"/>
<evidence type="ECO:0000313" key="1">
    <source>
        <dbReference type="EMBL" id="RDX73997.1"/>
    </source>
</evidence>
<accession>A0A371F6W6</accession>
<dbReference type="EMBL" id="QJKJ01010332">
    <property type="protein sequence ID" value="RDX73997.1"/>
    <property type="molecule type" value="Genomic_DNA"/>
</dbReference>
<evidence type="ECO:0008006" key="3">
    <source>
        <dbReference type="Google" id="ProtNLM"/>
    </source>
</evidence>
<dbReference type="AlphaFoldDB" id="A0A371F6W6"/>
<evidence type="ECO:0000313" key="2">
    <source>
        <dbReference type="Proteomes" id="UP000257109"/>
    </source>
</evidence>
<dbReference type="OrthoDB" id="1932527at2759"/>
<dbReference type="Proteomes" id="UP000257109">
    <property type="component" value="Unassembled WGS sequence"/>
</dbReference>
<organism evidence="1 2">
    <name type="scientific">Mucuna pruriens</name>
    <name type="common">Velvet bean</name>
    <name type="synonym">Dolichos pruriens</name>
    <dbReference type="NCBI Taxonomy" id="157652"/>
    <lineage>
        <taxon>Eukaryota</taxon>
        <taxon>Viridiplantae</taxon>
        <taxon>Streptophyta</taxon>
        <taxon>Embryophyta</taxon>
        <taxon>Tracheophyta</taxon>
        <taxon>Spermatophyta</taxon>
        <taxon>Magnoliopsida</taxon>
        <taxon>eudicotyledons</taxon>
        <taxon>Gunneridae</taxon>
        <taxon>Pentapetalae</taxon>
        <taxon>rosids</taxon>
        <taxon>fabids</taxon>
        <taxon>Fabales</taxon>
        <taxon>Fabaceae</taxon>
        <taxon>Papilionoideae</taxon>
        <taxon>50 kb inversion clade</taxon>
        <taxon>NPAAA clade</taxon>
        <taxon>indigoferoid/millettioid clade</taxon>
        <taxon>Phaseoleae</taxon>
        <taxon>Mucuna</taxon>
    </lineage>
</organism>
<keyword evidence="2" id="KW-1185">Reference proteome</keyword>
<comment type="caution">
    <text evidence="1">The sequence shown here is derived from an EMBL/GenBank/DDBJ whole genome shotgun (WGS) entry which is preliminary data.</text>
</comment>
<reference evidence="1" key="1">
    <citation type="submission" date="2018-05" db="EMBL/GenBank/DDBJ databases">
        <title>Draft genome of Mucuna pruriens seed.</title>
        <authorList>
            <person name="Nnadi N.E."/>
            <person name="Vos R."/>
            <person name="Hasami M.H."/>
            <person name="Devisetty U.K."/>
            <person name="Aguiy J.C."/>
        </authorList>
    </citation>
    <scope>NUCLEOTIDE SEQUENCE [LARGE SCALE GENOMIC DNA]</scope>
    <source>
        <strain evidence="1">JCA_2017</strain>
    </source>
</reference>
<name>A0A371F6W6_MUCPR</name>
<sequence>MWTDANVMGLHSLIEITKEKNLLKGYVMGKEEIEITHLYMMCLYNNNFQKAYDSTKWNFWGWMVENMRYNFSKVEKVEEDLHKISNHLCLRNGSPSKEFSVEKRVRARDLLSPFLYLMVARGLYSLIEIRKEKNLLKGYVMGKEEIEIIHLQFTDDTVFFYHESVEDIYIGDKKHQENF</sequence>
<gene>
    <name evidence="1" type="ORF">CR513_46308</name>
</gene>
<protein>
    <recommendedName>
        <fullName evidence="3">Reverse transcriptase domain-containing protein</fullName>
    </recommendedName>
</protein>